<keyword evidence="14" id="KW-0449">Lipoprotein</keyword>
<reference evidence="18" key="1">
    <citation type="submission" date="2019-08" db="EMBL/GenBank/DDBJ databases">
        <authorList>
            <person name="Kucharzyk K."/>
            <person name="Murdoch R.W."/>
            <person name="Higgins S."/>
            <person name="Loffler F."/>
        </authorList>
    </citation>
    <scope>NUCLEOTIDE SEQUENCE</scope>
</reference>
<evidence type="ECO:0008006" key="19">
    <source>
        <dbReference type="Google" id="ProtNLM"/>
    </source>
</evidence>
<keyword evidence="8" id="KW-0625">Polysaccharide transport</keyword>
<name>A0A645AX26_9ZZZZ</name>
<evidence type="ECO:0000256" key="1">
    <source>
        <dbReference type="ARBA" id="ARBA00004571"/>
    </source>
</evidence>
<keyword evidence="9" id="KW-0406">Ion transport</keyword>
<comment type="similarity">
    <text evidence="2">Belongs to the BexD/CtrA/VexA family.</text>
</comment>
<evidence type="ECO:0000259" key="16">
    <source>
        <dbReference type="Pfam" id="PF10531"/>
    </source>
</evidence>
<evidence type="ECO:0000256" key="4">
    <source>
        <dbReference type="ARBA" id="ARBA00022452"/>
    </source>
</evidence>
<dbReference type="PANTHER" id="PTHR33619:SF3">
    <property type="entry name" value="POLYSACCHARIDE EXPORT PROTEIN GFCE-RELATED"/>
    <property type="match status" value="1"/>
</dbReference>
<keyword evidence="4" id="KW-1134">Transmembrane beta strand</keyword>
<accession>A0A645AX26</accession>
<feature type="domain" description="Soluble ligand binding" evidence="16">
    <location>
        <begin position="237"/>
        <end position="288"/>
    </location>
</feature>
<evidence type="ECO:0000256" key="9">
    <source>
        <dbReference type="ARBA" id="ARBA00023065"/>
    </source>
</evidence>
<evidence type="ECO:0000256" key="8">
    <source>
        <dbReference type="ARBA" id="ARBA00023047"/>
    </source>
</evidence>
<evidence type="ECO:0000256" key="14">
    <source>
        <dbReference type="ARBA" id="ARBA00023288"/>
    </source>
</evidence>
<dbReference type="Gene3D" id="3.10.560.10">
    <property type="entry name" value="Outer membrane lipoprotein wza domain like"/>
    <property type="match status" value="2"/>
</dbReference>
<keyword evidence="5" id="KW-0762">Sugar transport</keyword>
<dbReference type="GO" id="GO:0015159">
    <property type="term" value="F:polysaccharide transmembrane transporter activity"/>
    <property type="evidence" value="ECO:0007669"/>
    <property type="project" value="InterPro"/>
</dbReference>
<dbReference type="PROSITE" id="PS51257">
    <property type="entry name" value="PROKAR_LIPOPROTEIN"/>
    <property type="match status" value="1"/>
</dbReference>
<evidence type="ECO:0000256" key="2">
    <source>
        <dbReference type="ARBA" id="ARBA00009450"/>
    </source>
</evidence>
<dbReference type="InterPro" id="IPR019554">
    <property type="entry name" value="Soluble_ligand-bd"/>
</dbReference>
<gene>
    <name evidence="18" type="ORF">SDC9_104625</name>
</gene>
<keyword evidence="13" id="KW-0998">Cell outer membrane</keyword>
<evidence type="ECO:0000256" key="12">
    <source>
        <dbReference type="ARBA" id="ARBA00023139"/>
    </source>
</evidence>
<keyword evidence="12" id="KW-0564">Palmitate</keyword>
<keyword evidence="7" id="KW-0732">Signal</keyword>
<feature type="domain" description="Polysaccharide export protein N-terminal" evidence="15">
    <location>
        <begin position="61"/>
        <end position="133"/>
    </location>
</feature>
<organism evidence="18">
    <name type="scientific">bioreactor metagenome</name>
    <dbReference type="NCBI Taxonomy" id="1076179"/>
    <lineage>
        <taxon>unclassified sequences</taxon>
        <taxon>metagenomes</taxon>
        <taxon>ecological metagenomes</taxon>
    </lineage>
</organism>
<sequence>MMKRICWKWPRLAAALGLMLFTAGCYDVPGPYSVPNIYSVVPPVDERRADVTDRLQELQKAAPREYRISAGDTFSIVVYEHPELELKNVMVTPDGYLSAPLIGALQVGGLTLPEAHELLRSKYNVYIKDTLVSLVPLSVTGHMFSISGRVNIPGNYPIPRRDFRILDALAAARGLATAVFHGDEVDAADLDNAYMIRNGKKLPVNFALLVHDGNMLHNIPVLDGDYIYIPSQMSTAVYVLGEVGAPTYVGYRDGMTLLTAVSFARGFNDETRSRYCHVIRGGLQSPQMYKIDIDKIVNGEAVDFQLRPSDVIWVPKSDLAAWNRWVRQVVPTLQSLNMMAGPFGSPAAFYNDSY</sequence>
<keyword evidence="10" id="KW-0626">Porin</keyword>
<dbReference type="InterPro" id="IPR049712">
    <property type="entry name" value="Poly_export"/>
</dbReference>
<keyword evidence="11" id="KW-0472">Membrane</keyword>
<keyword evidence="3" id="KW-0813">Transport</keyword>
<evidence type="ECO:0000256" key="10">
    <source>
        <dbReference type="ARBA" id="ARBA00023114"/>
    </source>
</evidence>
<evidence type="ECO:0000256" key="13">
    <source>
        <dbReference type="ARBA" id="ARBA00023237"/>
    </source>
</evidence>
<dbReference type="Gene3D" id="3.30.1950.10">
    <property type="entry name" value="wza like domain"/>
    <property type="match status" value="1"/>
</dbReference>
<keyword evidence="6" id="KW-0812">Transmembrane</keyword>
<dbReference type="InterPro" id="IPR054765">
    <property type="entry name" value="SLBB_dom"/>
</dbReference>
<evidence type="ECO:0000256" key="7">
    <source>
        <dbReference type="ARBA" id="ARBA00022729"/>
    </source>
</evidence>
<evidence type="ECO:0000259" key="17">
    <source>
        <dbReference type="Pfam" id="PF22461"/>
    </source>
</evidence>
<protein>
    <recommendedName>
        <fullName evidence="19">Soluble ligand binding domain-containing protein</fullName>
    </recommendedName>
</protein>
<dbReference type="GO" id="GO:0009279">
    <property type="term" value="C:cell outer membrane"/>
    <property type="evidence" value="ECO:0007669"/>
    <property type="project" value="UniProtKB-SubCell"/>
</dbReference>
<dbReference type="Pfam" id="PF02563">
    <property type="entry name" value="Poly_export"/>
    <property type="match status" value="1"/>
</dbReference>
<dbReference type="InterPro" id="IPR003715">
    <property type="entry name" value="Poly_export_N"/>
</dbReference>
<dbReference type="GO" id="GO:0046930">
    <property type="term" value="C:pore complex"/>
    <property type="evidence" value="ECO:0007669"/>
    <property type="project" value="UniProtKB-KW"/>
</dbReference>
<dbReference type="Pfam" id="PF10531">
    <property type="entry name" value="SLBB"/>
    <property type="match status" value="1"/>
</dbReference>
<proteinExistence type="inferred from homology"/>
<evidence type="ECO:0000256" key="6">
    <source>
        <dbReference type="ARBA" id="ARBA00022692"/>
    </source>
</evidence>
<dbReference type="GO" id="GO:0015288">
    <property type="term" value="F:porin activity"/>
    <property type="evidence" value="ECO:0007669"/>
    <property type="project" value="UniProtKB-KW"/>
</dbReference>
<dbReference type="Pfam" id="PF22461">
    <property type="entry name" value="SLBB_2"/>
    <property type="match status" value="1"/>
</dbReference>
<feature type="domain" description="SLBB" evidence="17">
    <location>
        <begin position="144"/>
        <end position="229"/>
    </location>
</feature>
<dbReference type="EMBL" id="VSSQ01016449">
    <property type="protein sequence ID" value="MPM57802.1"/>
    <property type="molecule type" value="Genomic_DNA"/>
</dbReference>
<evidence type="ECO:0000313" key="18">
    <source>
        <dbReference type="EMBL" id="MPM57802.1"/>
    </source>
</evidence>
<evidence type="ECO:0000256" key="5">
    <source>
        <dbReference type="ARBA" id="ARBA00022597"/>
    </source>
</evidence>
<dbReference type="PANTHER" id="PTHR33619">
    <property type="entry name" value="POLYSACCHARIDE EXPORT PROTEIN GFCE-RELATED"/>
    <property type="match status" value="1"/>
</dbReference>
<dbReference type="GO" id="GO:0006811">
    <property type="term" value="P:monoatomic ion transport"/>
    <property type="evidence" value="ECO:0007669"/>
    <property type="project" value="UniProtKB-KW"/>
</dbReference>
<comment type="caution">
    <text evidence="18">The sequence shown here is derived from an EMBL/GenBank/DDBJ whole genome shotgun (WGS) entry which is preliminary data.</text>
</comment>
<evidence type="ECO:0000259" key="15">
    <source>
        <dbReference type="Pfam" id="PF02563"/>
    </source>
</evidence>
<evidence type="ECO:0000256" key="3">
    <source>
        <dbReference type="ARBA" id="ARBA00022448"/>
    </source>
</evidence>
<dbReference type="AlphaFoldDB" id="A0A645AX26"/>
<comment type="subcellular location">
    <subcellularLocation>
        <location evidence="1">Cell outer membrane</location>
        <topology evidence="1">Multi-pass membrane protein</topology>
    </subcellularLocation>
</comment>
<evidence type="ECO:0000256" key="11">
    <source>
        <dbReference type="ARBA" id="ARBA00023136"/>
    </source>
</evidence>